<dbReference type="PANTHER" id="PTHR48079:SF6">
    <property type="entry name" value="NAD(P)-BINDING DOMAIN-CONTAINING PROTEIN-RELATED"/>
    <property type="match status" value="1"/>
</dbReference>
<dbReference type="PANTHER" id="PTHR48079">
    <property type="entry name" value="PROTEIN YEEZ"/>
    <property type="match status" value="1"/>
</dbReference>
<dbReference type="InterPro" id="IPR051783">
    <property type="entry name" value="NAD(P)-dependent_oxidoreduct"/>
</dbReference>
<dbReference type="GO" id="GO:0005737">
    <property type="term" value="C:cytoplasm"/>
    <property type="evidence" value="ECO:0007669"/>
    <property type="project" value="TreeGrafter"/>
</dbReference>
<evidence type="ECO:0000313" key="4">
    <source>
        <dbReference type="Proteomes" id="UP000249324"/>
    </source>
</evidence>
<dbReference type="GO" id="GO:0004029">
    <property type="term" value="F:aldehyde dehydrogenase (NAD+) activity"/>
    <property type="evidence" value="ECO:0007669"/>
    <property type="project" value="TreeGrafter"/>
</dbReference>
<evidence type="ECO:0000313" key="3">
    <source>
        <dbReference type="EMBL" id="PZN01471.1"/>
    </source>
</evidence>
<proteinExistence type="predicted"/>
<dbReference type="Gene3D" id="3.40.50.720">
    <property type="entry name" value="NAD(P)-binding Rossmann-like Domain"/>
    <property type="match status" value="1"/>
</dbReference>
<dbReference type="InterPro" id="IPR036291">
    <property type="entry name" value="NAD(P)-bd_dom_sf"/>
</dbReference>
<dbReference type="EMBL" id="QGUI02000198">
    <property type="protein sequence ID" value="MFO7193345.1"/>
    <property type="molecule type" value="Genomic_DNA"/>
</dbReference>
<dbReference type="AlphaFoldDB" id="A0A2W4JR58"/>
<dbReference type="STRING" id="1111738.GCA_000427905_03704"/>
<gene>
    <name evidence="3" type="ORF">DIU77_00560</name>
    <name evidence="2" type="ORF">DIU77_013975</name>
</gene>
<protein>
    <submittedName>
        <fullName evidence="3">Epimerase</fullName>
    </submittedName>
    <submittedName>
        <fullName evidence="2">NAD(P)-dependent oxidoreductase</fullName>
    </submittedName>
</protein>
<accession>A0A2W4JR58</accession>
<reference evidence="2 4" key="3">
    <citation type="journal article" date="2021" name="BMC Genomics">
        <title>Genome-resolved metagenome and metatranscriptome analyses of thermophilic composting reveal key bacterial players and their metabolic interactions.</title>
        <authorList>
            <person name="Braga L.P.P."/>
            <person name="Pereira R.V."/>
            <person name="Martins L.F."/>
            <person name="Moura L.M.S."/>
            <person name="Sanchez F.B."/>
            <person name="Patane J.S.L."/>
            <person name="da Silva A.M."/>
            <person name="Setubal J.C."/>
        </authorList>
    </citation>
    <scope>NUCLEOTIDE SEQUENCE [LARGE SCALE GENOMIC DNA]</scope>
    <source>
        <strain evidence="2">ZC4RG45</strain>
    </source>
</reference>
<dbReference type="SUPFAM" id="SSF51735">
    <property type="entry name" value="NAD(P)-binding Rossmann-fold domains"/>
    <property type="match status" value="1"/>
</dbReference>
<dbReference type="Pfam" id="PF13460">
    <property type="entry name" value="NAD_binding_10"/>
    <property type="match status" value="1"/>
</dbReference>
<organism evidence="3">
    <name type="scientific">Thermocrispum agreste</name>
    <dbReference type="NCBI Taxonomy" id="37925"/>
    <lineage>
        <taxon>Bacteria</taxon>
        <taxon>Bacillati</taxon>
        <taxon>Actinomycetota</taxon>
        <taxon>Actinomycetes</taxon>
        <taxon>Pseudonocardiales</taxon>
        <taxon>Pseudonocardiaceae</taxon>
        <taxon>Thermocrispum</taxon>
    </lineage>
</organism>
<reference evidence="3" key="2">
    <citation type="submission" date="2018-05" db="EMBL/GenBank/DDBJ databases">
        <authorList>
            <person name="Lanie J.A."/>
            <person name="Ng W.-L."/>
            <person name="Kazmierczak K.M."/>
            <person name="Andrzejewski T.M."/>
            <person name="Davidsen T.M."/>
            <person name="Wayne K.J."/>
            <person name="Tettelin H."/>
            <person name="Glass J.I."/>
            <person name="Rusch D."/>
            <person name="Podicherti R."/>
            <person name="Tsui H.-C.T."/>
            <person name="Winkler M.E."/>
        </authorList>
    </citation>
    <scope>NUCLEOTIDE SEQUENCE</scope>
    <source>
        <strain evidence="3">ZC4RG45</strain>
    </source>
</reference>
<name>A0A2W4JR58_9PSEU</name>
<sequence length="302" mass="32348">MKVFLTGGTGAIGRHLVPKLVEAGHEVSALARSPEKADGLQRQGATPVQVSLFDAEALAAAFAGHDAVINLATAIPSTARYAFRRAWRANDRIRTEGSTAVAEAARSAGVGRLIQESVVFLYPDRGDEWIDETVEPDVFPILEANLVAERNAREFGEQHGAGVVLRFGLFYGPGSSHSDEMLSFARKRFGVQLGRPGAYQLAIHLEDAASAVVAALDVPSGTYNVCDDEPLTAREFTDAIAAAVGRRPWLRGPGRLTSLGGRNTAALTRSQRVSNRRFRQTASWSPRYPDARAGWAAVVAAG</sequence>
<comment type="caution">
    <text evidence="3">The sequence shown here is derived from an EMBL/GenBank/DDBJ whole genome shotgun (WGS) entry which is preliminary data.</text>
</comment>
<feature type="domain" description="NAD(P)-binding" evidence="1">
    <location>
        <begin position="7"/>
        <end position="150"/>
    </location>
</feature>
<evidence type="ECO:0000259" key="1">
    <source>
        <dbReference type="Pfam" id="PF13460"/>
    </source>
</evidence>
<dbReference type="Proteomes" id="UP000249324">
    <property type="component" value="Unassembled WGS sequence"/>
</dbReference>
<dbReference type="EMBL" id="QGUI01000011">
    <property type="protein sequence ID" value="PZN01471.1"/>
    <property type="molecule type" value="Genomic_DNA"/>
</dbReference>
<evidence type="ECO:0000313" key="2">
    <source>
        <dbReference type="EMBL" id="MFO7193345.1"/>
    </source>
</evidence>
<dbReference type="InterPro" id="IPR016040">
    <property type="entry name" value="NAD(P)-bd_dom"/>
</dbReference>
<reference evidence="2" key="1">
    <citation type="submission" date="2018-05" db="EMBL/GenBank/DDBJ databases">
        <authorList>
            <person name="Moura L."/>
            <person name="Setubal J.C."/>
        </authorList>
    </citation>
    <scope>NUCLEOTIDE SEQUENCE</scope>
    <source>
        <strain evidence="2">ZC4RG45</strain>
    </source>
</reference>
<reference evidence="2" key="4">
    <citation type="submission" date="2023-08" db="EMBL/GenBank/DDBJ databases">
        <authorList>
            <person name="Guima S.E.S."/>
            <person name="Martins L.F."/>
            <person name="Silva A.M."/>
            <person name="Setubal J.C."/>
        </authorList>
    </citation>
    <scope>NUCLEOTIDE SEQUENCE</scope>
    <source>
        <strain evidence="2">ZC4RG45</strain>
    </source>
</reference>